<keyword evidence="2" id="KW-1185">Reference proteome</keyword>
<organism evidence="1 2">
    <name type="scientific">Ascobolus immersus RN42</name>
    <dbReference type="NCBI Taxonomy" id="1160509"/>
    <lineage>
        <taxon>Eukaryota</taxon>
        <taxon>Fungi</taxon>
        <taxon>Dikarya</taxon>
        <taxon>Ascomycota</taxon>
        <taxon>Pezizomycotina</taxon>
        <taxon>Pezizomycetes</taxon>
        <taxon>Pezizales</taxon>
        <taxon>Ascobolaceae</taxon>
        <taxon>Ascobolus</taxon>
    </lineage>
</organism>
<dbReference type="EMBL" id="ML119836">
    <property type="protein sequence ID" value="RPA73036.1"/>
    <property type="molecule type" value="Genomic_DNA"/>
</dbReference>
<evidence type="ECO:0000313" key="1">
    <source>
        <dbReference type="EMBL" id="RPA73036.1"/>
    </source>
</evidence>
<evidence type="ECO:0000313" key="2">
    <source>
        <dbReference type="Proteomes" id="UP000275078"/>
    </source>
</evidence>
<name>A0A3N4HJC9_ASCIM</name>
<sequence length="166" mass="19739">MEEAFLRDMLDTPRCTVRMEIRLSEYILRKSETLEGHFHHKKLYTIRRTTSAFGKYFLLQYKRWQVNIERNGEHAKWDDEHGLGGLGIKNAELIEWLSRIWPERLSARLEEVVENKDLVRLVDVYYGESDGIDEARAFAQASSLRNLPTWPWYSAEKDNWDELNGY</sequence>
<reference evidence="1 2" key="1">
    <citation type="journal article" date="2018" name="Nat. Ecol. Evol.">
        <title>Pezizomycetes genomes reveal the molecular basis of ectomycorrhizal truffle lifestyle.</title>
        <authorList>
            <person name="Murat C."/>
            <person name="Payen T."/>
            <person name="Noel B."/>
            <person name="Kuo A."/>
            <person name="Morin E."/>
            <person name="Chen J."/>
            <person name="Kohler A."/>
            <person name="Krizsan K."/>
            <person name="Balestrini R."/>
            <person name="Da Silva C."/>
            <person name="Montanini B."/>
            <person name="Hainaut M."/>
            <person name="Levati E."/>
            <person name="Barry K.W."/>
            <person name="Belfiori B."/>
            <person name="Cichocki N."/>
            <person name="Clum A."/>
            <person name="Dockter R.B."/>
            <person name="Fauchery L."/>
            <person name="Guy J."/>
            <person name="Iotti M."/>
            <person name="Le Tacon F."/>
            <person name="Lindquist E.A."/>
            <person name="Lipzen A."/>
            <person name="Malagnac F."/>
            <person name="Mello A."/>
            <person name="Molinier V."/>
            <person name="Miyauchi S."/>
            <person name="Poulain J."/>
            <person name="Riccioni C."/>
            <person name="Rubini A."/>
            <person name="Sitrit Y."/>
            <person name="Splivallo R."/>
            <person name="Traeger S."/>
            <person name="Wang M."/>
            <person name="Zifcakova L."/>
            <person name="Wipf D."/>
            <person name="Zambonelli A."/>
            <person name="Paolocci F."/>
            <person name="Nowrousian M."/>
            <person name="Ottonello S."/>
            <person name="Baldrian P."/>
            <person name="Spatafora J.W."/>
            <person name="Henrissat B."/>
            <person name="Nagy L.G."/>
            <person name="Aury J.M."/>
            <person name="Wincker P."/>
            <person name="Grigoriev I.V."/>
            <person name="Bonfante P."/>
            <person name="Martin F.M."/>
        </authorList>
    </citation>
    <scope>NUCLEOTIDE SEQUENCE [LARGE SCALE GENOMIC DNA]</scope>
    <source>
        <strain evidence="1 2">RN42</strain>
    </source>
</reference>
<proteinExistence type="predicted"/>
<protein>
    <submittedName>
        <fullName evidence="1">Uncharacterized protein</fullName>
    </submittedName>
</protein>
<gene>
    <name evidence="1" type="ORF">BJ508DRAFT_334486</name>
</gene>
<dbReference type="Proteomes" id="UP000275078">
    <property type="component" value="Unassembled WGS sequence"/>
</dbReference>
<accession>A0A3N4HJC9</accession>
<dbReference type="AlphaFoldDB" id="A0A3N4HJC9"/>